<dbReference type="InterPro" id="IPR052185">
    <property type="entry name" value="IPC_Synthase-Related"/>
</dbReference>
<dbReference type="PANTHER" id="PTHR31310:SF7">
    <property type="entry name" value="PA-PHOSPHATASE RELATED-FAMILY PROTEIN DDB_G0268928"/>
    <property type="match status" value="1"/>
</dbReference>
<evidence type="ECO:0000256" key="3">
    <source>
        <dbReference type="ARBA" id="ARBA00022989"/>
    </source>
</evidence>
<dbReference type="Proteomes" id="UP001168620">
    <property type="component" value="Unassembled WGS sequence"/>
</dbReference>
<gene>
    <name evidence="7" type="ORF">QWY28_20515</name>
</gene>
<feature type="transmembrane region" description="Helical" evidence="5">
    <location>
        <begin position="220"/>
        <end position="238"/>
    </location>
</feature>
<evidence type="ECO:0000256" key="1">
    <source>
        <dbReference type="ARBA" id="ARBA00004141"/>
    </source>
</evidence>
<feature type="transmembrane region" description="Helical" evidence="5">
    <location>
        <begin position="120"/>
        <end position="139"/>
    </location>
</feature>
<keyword evidence="2 5" id="KW-0812">Transmembrane</keyword>
<evidence type="ECO:0000313" key="8">
    <source>
        <dbReference type="Proteomes" id="UP001168620"/>
    </source>
</evidence>
<dbReference type="Pfam" id="PF14378">
    <property type="entry name" value="PAP2_3"/>
    <property type="match status" value="1"/>
</dbReference>
<dbReference type="PANTHER" id="PTHR31310">
    <property type="match status" value="1"/>
</dbReference>
<keyword evidence="4 5" id="KW-0472">Membrane</keyword>
<feature type="domain" description="Inositolphosphotransferase Aur1/Ipt1" evidence="6">
    <location>
        <begin position="53"/>
        <end position="234"/>
    </location>
</feature>
<evidence type="ECO:0000313" key="7">
    <source>
        <dbReference type="EMBL" id="MDN4175361.1"/>
    </source>
</evidence>
<evidence type="ECO:0000256" key="5">
    <source>
        <dbReference type="SAM" id="Phobius"/>
    </source>
</evidence>
<evidence type="ECO:0000256" key="2">
    <source>
        <dbReference type="ARBA" id="ARBA00022692"/>
    </source>
</evidence>
<reference evidence="7" key="1">
    <citation type="submission" date="2023-06" db="EMBL/GenBank/DDBJ databases">
        <title>Draft genome sequence of Nocardioides sp. SOB77.</title>
        <authorList>
            <person name="Zhang G."/>
        </authorList>
    </citation>
    <scope>NUCLEOTIDE SEQUENCE</scope>
    <source>
        <strain evidence="7">SOB77</strain>
    </source>
</reference>
<name>A0ABT8FLG6_9ACTN</name>
<feature type="transmembrane region" description="Helical" evidence="5">
    <location>
        <begin position="168"/>
        <end position="190"/>
    </location>
</feature>
<evidence type="ECO:0000256" key="4">
    <source>
        <dbReference type="ARBA" id="ARBA00023136"/>
    </source>
</evidence>
<dbReference type="RefSeq" id="WP_300954620.1">
    <property type="nucleotide sequence ID" value="NZ_JAUHJQ010000012.1"/>
</dbReference>
<protein>
    <submittedName>
        <fullName evidence="7">Phosphatase PAP2 family protein</fullName>
    </submittedName>
</protein>
<keyword evidence="8" id="KW-1185">Reference proteome</keyword>
<dbReference type="CDD" id="cd03386">
    <property type="entry name" value="PAP2_Aur1_like"/>
    <property type="match status" value="1"/>
</dbReference>
<organism evidence="7 8">
    <name type="scientific">Nocardioides oceani</name>
    <dbReference type="NCBI Taxonomy" id="3058369"/>
    <lineage>
        <taxon>Bacteria</taxon>
        <taxon>Bacillati</taxon>
        <taxon>Actinomycetota</taxon>
        <taxon>Actinomycetes</taxon>
        <taxon>Propionibacteriales</taxon>
        <taxon>Nocardioidaceae</taxon>
        <taxon>Nocardioides</taxon>
    </lineage>
</organism>
<comment type="subcellular location">
    <subcellularLocation>
        <location evidence="1">Membrane</location>
        <topology evidence="1">Multi-pass membrane protein</topology>
    </subcellularLocation>
</comment>
<dbReference type="EMBL" id="JAUHJQ010000012">
    <property type="protein sequence ID" value="MDN4175361.1"/>
    <property type="molecule type" value="Genomic_DNA"/>
</dbReference>
<sequence>MTTIGHRPVRPPAPRVAGRAVGELVLVSALFGVYKLGRALVSGEEALAFRHARWIHRAEDLLGFPSEAALQAAVHALPVGETILRAANVYYTSVHFPLMAAFLVWGFLRRPLGEYRWARNLVILQTGAALVVHVVFPLAPPRMFPAWGFVDTMTSYGPSPYDGASGALANQLAAMPSLHVGWAVLIAYVVVRTGPRALGALAVGHAVLTTAIVVVTANHWWLDAVAGVLLLVAADAVLRAARAHRRRG</sequence>
<feature type="transmembrane region" description="Helical" evidence="5">
    <location>
        <begin position="197"/>
        <end position="214"/>
    </location>
</feature>
<proteinExistence type="predicted"/>
<feature type="transmembrane region" description="Helical" evidence="5">
    <location>
        <begin position="89"/>
        <end position="108"/>
    </location>
</feature>
<accession>A0ABT8FLG6</accession>
<dbReference type="InterPro" id="IPR026841">
    <property type="entry name" value="Aur1/Ipt1"/>
</dbReference>
<evidence type="ECO:0000259" key="6">
    <source>
        <dbReference type="Pfam" id="PF14378"/>
    </source>
</evidence>
<keyword evidence="3 5" id="KW-1133">Transmembrane helix</keyword>
<comment type="caution">
    <text evidence="7">The sequence shown here is derived from an EMBL/GenBank/DDBJ whole genome shotgun (WGS) entry which is preliminary data.</text>
</comment>